<dbReference type="InterPro" id="IPR013780">
    <property type="entry name" value="Glyco_hydro_b"/>
</dbReference>
<keyword evidence="4" id="KW-0378">Hydrolase</keyword>
<evidence type="ECO:0000256" key="5">
    <source>
        <dbReference type="ARBA" id="ARBA00023295"/>
    </source>
</evidence>
<dbReference type="Gene3D" id="2.60.40.1180">
    <property type="entry name" value="Golgi alpha-mannosidase II"/>
    <property type="match status" value="1"/>
</dbReference>
<dbReference type="Gene3D" id="3.20.20.70">
    <property type="entry name" value="Aldolase class I"/>
    <property type="match status" value="1"/>
</dbReference>
<dbReference type="SUPFAM" id="SSF51445">
    <property type="entry name" value="(Trans)glycosidases"/>
    <property type="match status" value="1"/>
</dbReference>
<dbReference type="AlphaFoldDB" id="A0A7X4YSX0"/>
<keyword evidence="9" id="KW-1185">Reference proteome</keyword>
<gene>
    <name evidence="8" type="ORF">GT003_23440</name>
</gene>
<name>A0A7X4YSX0_9BACL</name>
<dbReference type="PANTHER" id="PTHR11452">
    <property type="entry name" value="ALPHA-GALACTOSIDASE/ALPHA-N-ACETYLGALACTOSAMINIDASE"/>
    <property type="match status" value="1"/>
</dbReference>
<dbReference type="EMBL" id="JAAAMU010000015">
    <property type="protein sequence ID" value="NBC71960.1"/>
    <property type="molecule type" value="Genomic_DNA"/>
</dbReference>
<comment type="similarity">
    <text evidence="2">Belongs to the glycosyl hydrolase 27 family.</text>
</comment>
<feature type="domain" description="Glycosyl hydrolase family 36 C-terminal" evidence="6">
    <location>
        <begin position="522"/>
        <end position="601"/>
    </location>
</feature>
<reference evidence="8 9" key="1">
    <citation type="submission" date="2020-01" db="EMBL/GenBank/DDBJ databases">
        <title>Paenibacillus soybeanensis sp. nov. isolated from the nodules of soybean (Glycine max(L.) Merr).</title>
        <authorList>
            <person name="Wang H."/>
        </authorList>
    </citation>
    <scope>NUCLEOTIDE SEQUENCE [LARGE SCALE GENOMIC DNA]</scope>
    <source>
        <strain evidence="8 9">DSM 23054</strain>
    </source>
</reference>
<dbReference type="PANTHER" id="PTHR11452:SF33">
    <property type="entry name" value="ALPHA-GALACTOSIDASE 2"/>
    <property type="match status" value="1"/>
</dbReference>
<dbReference type="InterPro" id="IPR038417">
    <property type="entry name" value="Alpga-gal_N_sf"/>
</dbReference>
<dbReference type="GO" id="GO:0004557">
    <property type="term" value="F:alpha-galactosidase activity"/>
    <property type="evidence" value="ECO:0007669"/>
    <property type="project" value="UniProtKB-EC"/>
</dbReference>
<dbReference type="Pfam" id="PF16874">
    <property type="entry name" value="Glyco_hydro_36C"/>
    <property type="match status" value="1"/>
</dbReference>
<dbReference type="Pfam" id="PF16875">
    <property type="entry name" value="Glyco_hydro_36N"/>
    <property type="match status" value="1"/>
</dbReference>
<evidence type="ECO:0000313" key="9">
    <source>
        <dbReference type="Proteomes" id="UP000558113"/>
    </source>
</evidence>
<dbReference type="Gene3D" id="2.70.98.60">
    <property type="entry name" value="alpha-galactosidase from lactobacil brevis"/>
    <property type="match status" value="1"/>
</dbReference>
<dbReference type="InterPro" id="IPR013785">
    <property type="entry name" value="Aldolase_TIM"/>
</dbReference>
<evidence type="ECO:0000256" key="4">
    <source>
        <dbReference type="ARBA" id="ARBA00022801"/>
    </source>
</evidence>
<comment type="caution">
    <text evidence="8">The sequence shown here is derived from an EMBL/GenBank/DDBJ whole genome shotgun (WGS) entry which is preliminary data.</text>
</comment>
<evidence type="ECO:0000256" key="3">
    <source>
        <dbReference type="ARBA" id="ARBA00012755"/>
    </source>
</evidence>
<accession>A0A7X4YSX0</accession>
<dbReference type="InterPro" id="IPR031704">
    <property type="entry name" value="Glyco_hydro_36_N"/>
</dbReference>
<dbReference type="PRINTS" id="PR00743">
    <property type="entry name" value="GLHYDRLASE36"/>
</dbReference>
<evidence type="ECO:0000256" key="1">
    <source>
        <dbReference type="ARBA" id="ARBA00001255"/>
    </source>
</evidence>
<evidence type="ECO:0000256" key="2">
    <source>
        <dbReference type="ARBA" id="ARBA00009743"/>
    </source>
</evidence>
<dbReference type="RefSeq" id="WP_161702460.1">
    <property type="nucleotide sequence ID" value="NZ_JAAAMU010000015.1"/>
</dbReference>
<dbReference type="OrthoDB" id="9758822at2"/>
<dbReference type="Pfam" id="PF02065">
    <property type="entry name" value="Melibiase"/>
    <property type="match status" value="1"/>
</dbReference>
<protein>
    <recommendedName>
        <fullName evidence="3">alpha-galactosidase</fullName>
        <ecNumber evidence="3">3.2.1.22</ecNumber>
    </recommendedName>
</protein>
<sequence>MKRVKNGLTREQSAVQCGAAGVTEYWTAFTCLESEGCEVQEAFSLDAFVGDSAVRAVYYESGWGREYAPVTVELNGKLRIENRKGRSSADVHPLLLVHGLSGTLYAYAVAWSGNWTLEIEPSDSGAGFTVRGGMASASVAKRLDSGETWSTPKVIGAASRTGSLNEISAMYHAWYEAVMPRNALSDLMPVEWNHWWAYEDKSINEDVFLRNADRAAEIGVEVCTLDAGWFGSDDGSEHWFDVRGDWHKVNRERFPNGIRYLADYVHGKGMKFGLWCEIEGLGAKADLCAANPQFVAKRDGAFLGYVCLGGEEARRWAYDTLAGMIESYDCDWIKIDFNLDPGEGCDCDDHGHGAHDGLYAHYEGLYGVLERIRLRFPEVVLENCSSGGQRTDLGIMRHMHVNFLSDPDYSEHQLQVFWAASIVLPPRRCLHWAWSNTCGDGFPGMDFGSAELSEAEFKFHMRVAMLHATGYSHPLPRYGETALATMREQIAFYKTHVRDIIRGGTFYRLTPQAVRGGNGAGWNAYSYVKPEREEAACLFVFRLEHGEASTWIRLAGLAEERLYALRDADTGGEFVRTGAELMNEGLHFDDMQPIESRVLLLLQASAFESGHASIL</sequence>
<dbReference type="InterPro" id="IPR002241">
    <property type="entry name" value="Glyco_hydro_27"/>
</dbReference>
<dbReference type="InterPro" id="IPR002252">
    <property type="entry name" value="Glyco_hydro_36"/>
</dbReference>
<organism evidence="8 9">
    <name type="scientific">Paenibacillus sacheonensis</name>
    <dbReference type="NCBI Taxonomy" id="742054"/>
    <lineage>
        <taxon>Bacteria</taxon>
        <taxon>Bacillati</taxon>
        <taxon>Bacillota</taxon>
        <taxon>Bacilli</taxon>
        <taxon>Bacillales</taxon>
        <taxon>Paenibacillaceae</taxon>
        <taxon>Paenibacillus</taxon>
    </lineage>
</organism>
<comment type="catalytic activity">
    <reaction evidence="1">
        <text>Hydrolysis of terminal, non-reducing alpha-D-galactose residues in alpha-D-galactosides, including galactose oligosaccharides, galactomannans and galactolipids.</text>
        <dbReference type="EC" id="3.2.1.22"/>
    </reaction>
</comment>
<evidence type="ECO:0000313" key="8">
    <source>
        <dbReference type="EMBL" id="NBC71960.1"/>
    </source>
</evidence>
<evidence type="ECO:0000259" key="7">
    <source>
        <dbReference type="Pfam" id="PF16875"/>
    </source>
</evidence>
<dbReference type="InterPro" id="IPR031705">
    <property type="entry name" value="Glyco_hydro_36_C"/>
</dbReference>
<dbReference type="GO" id="GO:0016052">
    <property type="term" value="P:carbohydrate catabolic process"/>
    <property type="evidence" value="ECO:0007669"/>
    <property type="project" value="InterPro"/>
</dbReference>
<feature type="domain" description="Glycosyl hydrolase family 36 N-terminal" evidence="7">
    <location>
        <begin position="20"/>
        <end position="127"/>
    </location>
</feature>
<evidence type="ECO:0000259" key="6">
    <source>
        <dbReference type="Pfam" id="PF16874"/>
    </source>
</evidence>
<dbReference type="EC" id="3.2.1.22" evidence="3"/>
<keyword evidence="5" id="KW-0326">Glycosidase</keyword>
<dbReference type="Proteomes" id="UP000558113">
    <property type="component" value="Unassembled WGS sequence"/>
</dbReference>
<dbReference type="CDD" id="cd14791">
    <property type="entry name" value="GH36"/>
    <property type="match status" value="1"/>
</dbReference>
<proteinExistence type="inferred from homology"/>
<dbReference type="InterPro" id="IPR017853">
    <property type="entry name" value="GH"/>
</dbReference>